<dbReference type="GO" id="GO:0003700">
    <property type="term" value="F:DNA-binding transcription factor activity"/>
    <property type="evidence" value="ECO:0007669"/>
    <property type="project" value="InterPro"/>
</dbReference>
<dbReference type="PANTHER" id="PTHR47893:SF1">
    <property type="entry name" value="REGULATORY PROTEIN PCHR"/>
    <property type="match status" value="1"/>
</dbReference>
<evidence type="ECO:0000256" key="3">
    <source>
        <dbReference type="ARBA" id="ARBA00023163"/>
    </source>
</evidence>
<sequence>MEIRFKSSECNGGELVKSFNKDFEISFLSEEEYSEFKEGVVGIVREIHVNNIFVLFQDYNNENSENCTLQVVQNHPVFLLQFVMDGEVTFSLNENTSKEFSTSKNMYNLFYIPASRYLYRYLNPKKQVLNIYFTESFLECKMGECFINHSKKYHQAKKENQICSFFNRGLVLNRKLRNIVNEFLNCSFDGLSKQSYLESKLTELILMALSSGDSETVINEIRKEDRENLIRIENYIRTHLKEELNIEKLSLLAGFNTSKFKIVFKQVYGMPVFKYITSLRIEKAIELISKHNYNISQASYEVGYKNPQHFTVAFKKKLGYLPSQLIN</sequence>
<keyword evidence="2" id="KW-0238">DNA-binding</keyword>
<organism evidence="5 6">
    <name type="scientific">Mariniflexile litorale</name>
    <dbReference type="NCBI Taxonomy" id="3045158"/>
    <lineage>
        <taxon>Bacteria</taxon>
        <taxon>Pseudomonadati</taxon>
        <taxon>Bacteroidota</taxon>
        <taxon>Flavobacteriia</taxon>
        <taxon>Flavobacteriales</taxon>
        <taxon>Flavobacteriaceae</taxon>
        <taxon>Mariniflexile</taxon>
    </lineage>
</organism>
<evidence type="ECO:0000313" key="6">
    <source>
        <dbReference type="Proteomes" id="UP001224325"/>
    </source>
</evidence>
<dbReference type="InterPro" id="IPR018060">
    <property type="entry name" value="HTH_AraC"/>
</dbReference>
<evidence type="ECO:0000313" key="5">
    <source>
        <dbReference type="EMBL" id="XBL12780.1"/>
    </source>
</evidence>
<feature type="domain" description="HTH araC/xylS-type" evidence="4">
    <location>
        <begin position="230"/>
        <end position="327"/>
    </location>
</feature>
<dbReference type="Proteomes" id="UP001224325">
    <property type="component" value="Chromosome"/>
</dbReference>
<dbReference type="GO" id="GO:0043565">
    <property type="term" value="F:sequence-specific DNA binding"/>
    <property type="evidence" value="ECO:0007669"/>
    <property type="project" value="InterPro"/>
</dbReference>
<name>A0AAU7EAY0_9FLAO</name>
<evidence type="ECO:0000259" key="4">
    <source>
        <dbReference type="PROSITE" id="PS01124"/>
    </source>
</evidence>
<reference evidence="5" key="1">
    <citation type="submission" date="2024-04" db="EMBL/GenBank/DDBJ databases">
        <title>Mariniflexile litorale, isolated from the shallow sediments of the Sea of Japan.</title>
        <authorList>
            <person name="Romanenko L."/>
            <person name="Isaeva M."/>
        </authorList>
    </citation>
    <scope>NUCLEOTIDE SEQUENCE [LARGE SCALE GENOMIC DNA]</scope>
    <source>
        <strain evidence="5">KMM 9835</strain>
    </source>
</reference>
<keyword evidence="1" id="KW-0805">Transcription regulation</keyword>
<dbReference type="SMART" id="SM00342">
    <property type="entry name" value="HTH_ARAC"/>
    <property type="match status" value="1"/>
</dbReference>
<dbReference type="InterPro" id="IPR053142">
    <property type="entry name" value="PchR_regulatory_protein"/>
</dbReference>
<protein>
    <submittedName>
        <fullName evidence="5">AraC family transcriptional regulator</fullName>
    </submittedName>
</protein>
<dbReference type="PROSITE" id="PS00041">
    <property type="entry name" value="HTH_ARAC_FAMILY_1"/>
    <property type="match status" value="1"/>
</dbReference>
<dbReference type="PROSITE" id="PS01124">
    <property type="entry name" value="HTH_ARAC_FAMILY_2"/>
    <property type="match status" value="1"/>
</dbReference>
<keyword evidence="3" id="KW-0804">Transcription</keyword>
<dbReference type="KEGG" id="mlil:QLS71_010605"/>
<evidence type="ECO:0000256" key="1">
    <source>
        <dbReference type="ARBA" id="ARBA00023015"/>
    </source>
</evidence>
<dbReference type="EMBL" id="CP155618">
    <property type="protein sequence ID" value="XBL12780.1"/>
    <property type="molecule type" value="Genomic_DNA"/>
</dbReference>
<gene>
    <name evidence="5" type="ORF">QLS71_010605</name>
</gene>
<dbReference type="RefSeq" id="WP_308992947.1">
    <property type="nucleotide sequence ID" value="NZ_CP155618.1"/>
</dbReference>
<dbReference type="Pfam" id="PF12833">
    <property type="entry name" value="HTH_18"/>
    <property type="match status" value="1"/>
</dbReference>
<keyword evidence="6" id="KW-1185">Reference proteome</keyword>
<dbReference type="InterPro" id="IPR018062">
    <property type="entry name" value="HTH_AraC-typ_CS"/>
</dbReference>
<dbReference type="SUPFAM" id="SSF46689">
    <property type="entry name" value="Homeodomain-like"/>
    <property type="match status" value="2"/>
</dbReference>
<dbReference type="Gene3D" id="1.10.10.60">
    <property type="entry name" value="Homeodomain-like"/>
    <property type="match status" value="2"/>
</dbReference>
<accession>A0AAU7EAY0</accession>
<dbReference type="PANTHER" id="PTHR47893">
    <property type="entry name" value="REGULATORY PROTEIN PCHR"/>
    <property type="match status" value="1"/>
</dbReference>
<dbReference type="AlphaFoldDB" id="A0AAU7EAY0"/>
<dbReference type="InterPro" id="IPR009057">
    <property type="entry name" value="Homeodomain-like_sf"/>
</dbReference>
<proteinExistence type="predicted"/>
<evidence type="ECO:0000256" key="2">
    <source>
        <dbReference type="ARBA" id="ARBA00023125"/>
    </source>
</evidence>